<dbReference type="InterPro" id="IPR003439">
    <property type="entry name" value="ABC_transporter-like_ATP-bd"/>
</dbReference>
<dbReference type="PROSITE" id="PS50893">
    <property type="entry name" value="ABC_TRANSPORTER_2"/>
    <property type="match status" value="1"/>
</dbReference>
<protein>
    <submittedName>
        <fullName evidence="6">ABC-type multidrug transport system, ATPase component</fullName>
    </submittedName>
</protein>
<name>Q5JFR9_THEKO</name>
<dbReference type="Gene3D" id="3.40.50.300">
    <property type="entry name" value="P-loop containing nucleotide triphosphate hydrolases"/>
    <property type="match status" value="1"/>
</dbReference>
<feature type="domain" description="ABC transporter" evidence="5">
    <location>
        <begin position="5"/>
        <end position="235"/>
    </location>
</feature>
<dbReference type="PANTHER" id="PTHR42711:SF5">
    <property type="entry name" value="ABC TRANSPORTER ATP-BINDING PROTEIN NATA"/>
    <property type="match status" value="1"/>
</dbReference>
<keyword evidence="3" id="KW-0547">Nucleotide-binding</keyword>
<dbReference type="SUPFAM" id="SSF52540">
    <property type="entry name" value="P-loop containing nucleoside triphosphate hydrolases"/>
    <property type="match status" value="1"/>
</dbReference>
<dbReference type="Pfam" id="PF00005">
    <property type="entry name" value="ABC_tran"/>
    <property type="match status" value="1"/>
</dbReference>
<evidence type="ECO:0000256" key="2">
    <source>
        <dbReference type="ARBA" id="ARBA00022448"/>
    </source>
</evidence>
<evidence type="ECO:0000313" key="6">
    <source>
        <dbReference type="EMBL" id="BAD84419.1"/>
    </source>
</evidence>
<dbReference type="PATRIC" id="fig|69014.16.peg.229"/>
<dbReference type="InterPro" id="IPR003593">
    <property type="entry name" value="AAA+_ATPase"/>
</dbReference>
<dbReference type="HOGENOM" id="CLU_000604_1_2_2"/>
<gene>
    <name evidence="6" type="ordered locus">TK0230</name>
</gene>
<dbReference type="EnsemblBacteria" id="BAD84419">
    <property type="protein sequence ID" value="BAD84419"/>
    <property type="gene ID" value="TK0230"/>
</dbReference>
<dbReference type="PhylomeDB" id="Q5JFR9"/>
<dbReference type="Proteomes" id="UP000000536">
    <property type="component" value="Chromosome"/>
</dbReference>
<dbReference type="GO" id="GO:0005524">
    <property type="term" value="F:ATP binding"/>
    <property type="evidence" value="ECO:0007669"/>
    <property type="project" value="UniProtKB-KW"/>
</dbReference>
<dbReference type="InterPro" id="IPR050763">
    <property type="entry name" value="ABC_transporter_ATP-binding"/>
</dbReference>
<reference evidence="6 7" key="1">
    <citation type="journal article" date="2005" name="Genome Res.">
        <title>Complete genome sequence of the hyperthermophilic archaeon Thermococcus kodakaraensis KOD1 and comparison with Pyrococcus genomes.</title>
        <authorList>
            <person name="Fukui T."/>
            <person name="Atomi H."/>
            <person name="Kanai T."/>
            <person name="Matsumi R."/>
            <person name="Fujiwara S."/>
            <person name="Imanaka T."/>
        </authorList>
    </citation>
    <scope>NUCLEOTIDE SEQUENCE [LARGE SCALE GENOMIC DNA]</scope>
    <source>
        <strain evidence="7">ATCC BAA-918 / JCM 12380 / KOD1</strain>
    </source>
</reference>
<dbReference type="AlphaFoldDB" id="Q5JFR9"/>
<evidence type="ECO:0000256" key="3">
    <source>
        <dbReference type="ARBA" id="ARBA00022741"/>
    </source>
</evidence>
<dbReference type="InterPro" id="IPR027417">
    <property type="entry name" value="P-loop_NTPase"/>
</dbReference>
<evidence type="ECO:0000256" key="4">
    <source>
        <dbReference type="ARBA" id="ARBA00022840"/>
    </source>
</evidence>
<dbReference type="KEGG" id="tko:TK0230"/>
<keyword evidence="2" id="KW-0813">Transport</keyword>
<evidence type="ECO:0000313" key="7">
    <source>
        <dbReference type="Proteomes" id="UP000000536"/>
    </source>
</evidence>
<dbReference type="InParanoid" id="Q5JFR9"/>
<accession>Q5JFR9</accession>
<keyword evidence="4" id="KW-0067">ATP-binding</keyword>
<evidence type="ECO:0000256" key="1">
    <source>
        <dbReference type="ARBA" id="ARBA00005417"/>
    </source>
</evidence>
<sequence>MFLLIVLENLFHRYDSTVALNRVNLEVLEKDNIFCLMGPNGAGKTTLVRILSTQLKPTSGKAYVLGFDVIKEANEIRKRIAILPQEARPLNEATPWEMVYWYLVSRGESFSEAKRRTESVLKELNLWEYKDKPCLSLSGGLKRRVLLALTVATSAELIFLDEPTLGLDPLSKRETWRLISELREETFFFVTTNVGLEAESLAKTVAIINRGRIIAKGNPEELKGETYKHKLIFTDDVQIKGAIKFGDKKILYFNEFDEIHEILRKLNSYSIQPTDLEDVFIAFLEGERNES</sequence>
<keyword evidence="7" id="KW-1185">Reference proteome</keyword>
<dbReference type="STRING" id="69014.TK0230"/>
<organism evidence="6 7">
    <name type="scientific">Thermococcus kodakarensis (strain ATCC BAA-918 / JCM 12380 / KOD1)</name>
    <name type="common">Pyrococcus kodakaraensis (strain KOD1)</name>
    <dbReference type="NCBI Taxonomy" id="69014"/>
    <lineage>
        <taxon>Archaea</taxon>
        <taxon>Methanobacteriati</taxon>
        <taxon>Methanobacteriota</taxon>
        <taxon>Thermococci</taxon>
        <taxon>Thermococcales</taxon>
        <taxon>Thermococcaceae</taxon>
        <taxon>Thermococcus</taxon>
    </lineage>
</organism>
<dbReference type="SMART" id="SM00382">
    <property type="entry name" value="AAA"/>
    <property type="match status" value="1"/>
</dbReference>
<dbReference type="PANTHER" id="PTHR42711">
    <property type="entry name" value="ABC TRANSPORTER ATP-BINDING PROTEIN"/>
    <property type="match status" value="1"/>
</dbReference>
<dbReference type="GO" id="GO:0005886">
    <property type="term" value="C:plasma membrane"/>
    <property type="evidence" value="ECO:0000318"/>
    <property type="project" value="GO_Central"/>
</dbReference>
<dbReference type="GO" id="GO:0016887">
    <property type="term" value="F:ATP hydrolysis activity"/>
    <property type="evidence" value="ECO:0007669"/>
    <property type="project" value="InterPro"/>
</dbReference>
<dbReference type="eggNOG" id="arCOG00194">
    <property type="taxonomic scope" value="Archaea"/>
</dbReference>
<proteinExistence type="inferred from homology"/>
<comment type="similarity">
    <text evidence="1">Belongs to the ABC transporter superfamily.</text>
</comment>
<evidence type="ECO:0000259" key="5">
    <source>
        <dbReference type="PROSITE" id="PS50893"/>
    </source>
</evidence>
<dbReference type="EMBL" id="AP006878">
    <property type="protein sequence ID" value="BAD84419.1"/>
    <property type="molecule type" value="Genomic_DNA"/>
</dbReference>